<feature type="transmembrane region" description="Helical" evidence="1">
    <location>
        <begin position="358"/>
        <end position="382"/>
    </location>
</feature>
<accession>A0A6C0CKU3</accession>
<feature type="transmembrane region" description="Helical" evidence="1">
    <location>
        <begin position="321"/>
        <end position="342"/>
    </location>
</feature>
<feature type="transmembrane region" description="Helical" evidence="1">
    <location>
        <begin position="241"/>
        <end position="261"/>
    </location>
</feature>
<feature type="transmembrane region" description="Helical" evidence="1">
    <location>
        <begin position="414"/>
        <end position="435"/>
    </location>
</feature>
<proteinExistence type="predicted"/>
<dbReference type="AlphaFoldDB" id="A0A6C0CKU3"/>
<keyword evidence="1" id="KW-1133">Transmembrane helix</keyword>
<keyword evidence="1" id="KW-0472">Membrane</keyword>
<feature type="transmembrane region" description="Helical" evidence="1">
    <location>
        <begin position="96"/>
        <end position="114"/>
    </location>
</feature>
<name>A0A6C0CKU3_9ZZZZ</name>
<reference evidence="2" key="1">
    <citation type="journal article" date="2020" name="Nature">
        <title>Giant virus diversity and host interactions through global metagenomics.</title>
        <authorList>
            <person name="Schulz F."/>
            <person name="Roux S."/>
            <person name="Paez-Espino D."/>
            <person name="Jungbluth S."/>
            <person name="Walsh D.A."/>
            <person name="Denef V.J."/>
            <person name="McMahon K.D."/>
            <person name="Konstantinidis K.T."/>
            <person name="Eloe-Fadrosh E.A."/>
            <person name="Kyrpides N.C."/>
            <person name="Woyke T."/>
        </authorList>
    </citation>
    <scope>NUCLEOTIDE SEQUENCE</scope>
    <source>
        <strain evidence="2">GVMAG-M-3300021375-17</strain>
    </source>
</reference>
<protein>
    <submittedName>
        <fullName evidence="2">Uncharacterized protein</fullName>
    </submittedName>
</protein>
<feature type="transmembrane region" description="Helical" evidence="1">
    <location>
        <begin position="43"/>
        <end position="61"/>
    </location>
</feature>
<sequence length="528" mass="61364">MLPTFVANNWHIESTKQVILYIVSIILYIISFIHLYKKGSSEYVAYIFVFILNILTPFIWLSSYRDIIFNNFGNFSHMYDNGKGNLGNILMQYRSWGIYITLFLLFLSMLFVLMKNEDVRRMLKMNKDDENMREGKVNLDTLNKTTEQNDKSILAILVTIIVTIWSLVGHTFSLPTENDYGVSFFENILYIQESYLQKDNTGFIRNIRWLLTLPKLFIQTIETKWMYQMDRIRTTPLVKSFSFYCITFIVMFFGPFVRIPIRPHRYKIMDRFNIINMESPFPQKFERNIHSFRDFSMFILCCLISAILAIIMYVFGKFTNIPKGILQFLTTAFVVIIFASMFSKKFEILPDSASVKSLIFFFLSIVFGLLGTPVILGILQIFTETGIFELPIKAFSEMLGKPISYARTLNVGSLLNVLFILIFLFLTFFIFGFGTKNNWVSNDNGKAMTMFNVILVCMALSLYVGVSTSYPISTLLYSMIKNSMEVVLIFIAPLALIILAIVQFIFAFKNHEKYKRFGDIEKNSKSFT</sequence>
<feature type="transmembrane region" description="Helical" evidence="1">
    <location>
        <begin position="486"/>
        <end position="508"/>
    </location>
</feature>
<evidence type="ECO:0000256" key="1">
    <source>
        <dbReference type="SAM" id="Phobius"/>
    </source>
</evidence>
<organism evidence="2">
    <name type="scientific">viral metagenome</name>
    <dbReference type="NCBI Taxonomy" id="1070528"/>
    <lineage>
        <taxon>unclassified sequences</taxon>
        <taxon>metagenomes</taxon>
        <taxon>organismal metagenomes</taxon>
    </lineage>
</organism>
<feature type="transmembrane region" description="Helical" evidence="1">
    <location>
        <begin position="18"/>
        <end position="36"/>
    </location>
</feature>
<feature type="transmembrane region" description="Helical" evidence="1">
    <location>
        <begin position="447"/>
        <end position="466"/>
    </location>
</feature>
<dbReference type="EMBL" id="MN739453">
    <property type="protein sequence ID" value="QHT05406.1"/>
    <property type="molecule type" value="Genomic_DNA"/>
</dbReference>
<keyword evidence="1" id="KW-0812">Transmembrane</keyword>
<feature type="transmembrane region" description="Helical" evidence="1">
    <location>
        <begin position="295"/>
        <end position="315"/>
    </location>
</feature>
<evidence type="ECO:0000313" key="2">
    <source>
        <dbReference type="EMBL" id="QHT05406.1"/>
    </source>
</evidence>
<feature type="transmembrane region" description="Helical" evidence="1">
    <location>
        <begin position="153"/>
        <end position="172"/>
    </location>
</feature>